<sequence length="1039" mass="120519">MRFDMGNVYDFYQHENCAVIYIGEKEIVVKMCSNSVEYTSAKILIKEACIIYNKQKTKVLSWGDLYFTYDNRKYACIYDFREKLYQLFERDQSIWDEEDVFLVRAVSELVRLVMEEARTLPGIIIEHTDTLHYVFVVPSHWQESVTRDLVQSVFSQACLISAQNHDDRILLCPEVESIFYFLEKTKNSLFRTGQHAVLSRLTVVEHDTVLVKLDLVSTMDTLFDSKNLLMVPKILRSMDLSFTCQNIKSCIREFFRRLLFDGTDDIKQDALLDDITDFKFNIGLIKSGTLDKFEYEDNPSYEKYVYGKSELSEIQKAIVRSIRPIDLCDSLSKALFVNMTDLLSDYFKKEYILLVLQDSYSYRLSYNYFPLDRRSSLLGWIHIMMEYNRRSLRSTTIALEPSVDIDPISLNCIVSGANFAAMKIVKNSSNYRKPRIIESKDVSTSSSIFLNSEPDAIVNIDLSYKSTVLSYSLMNDDGVIEKIFDHNYFTKDKALLDEHFIPFADKYFFGVGCLSQNKKDVLPQFKKILDSTFSTKQVLVSTTQTKYFDAFMHMYFVYIRELLLSELPSQVKPDDIDINVGYVVSTEKLLLEETIGSKEELKRILFASGLVQENESSKKLIITTQEEELVPKIQKSFELQFPVKSYFVVAQFYQEYIQLTLRRVVTNSKEEGQESIVVQEKEVMILDIYNELSSKMWKKLTKDKDLILLCHLHDQINEDQISKMLSSNIKTKFSSNFKKYISSKIFAQGSDLESNDGNIIPLGSSCNCKVRLTFDDIVGFLIKPVLQDIFRILSDMVVNKTLFKNYTDIKYIFGLIYFNDNSRLQSTIVDVLQEQADQFNQTMETSFLIVPDLPQLLLRPVIRQRSLLFKKFQVGILHQVYTGSYVISVTYTGLQKLKFSFSNQKMDEESSDTDSCASFLLIKKGEKISGTKMDKVFYFKSDKDIFPDRLTFAIYKIELVDNLEYEKFDLRGAQLESIFVGSLYFKHREYKAHCNVPVVISVMYQDYSSSAKFLIAVDGKYSTQRSNIEIAESLTLMRF</sequence>
<keyword evidence="2" id="KW-1185">Reference proteome</keyword>
<evidence type="ECO:0000313" key="2">
    <source>
        <dbReference type="Proteomes" id="UP001473302"/>
    </source>
</evidence>
<dbReference type="EMBL" id="BAABUK010000042">
    <property type="protein sequence ID" value="GAA5817471.1"/>
    <property type="molecule type" value="Genomic_DNA"/>
</dbReference>
<accession>A0ABP9ZEI7</accession>
<evidence type="ECO:0000313" key="1">
    <source>
        <dbReference type="EMBL" id="GAA5817471.1"/>
    </source>
</evidence>
<gene>
    <name evidence="1" type="ORF">MFLAVUS_011019</name>
</gene>
<name>A0ABP9ZEI7_9FUNG</name>
<comment type="caution">
    <text evidence="1">The sequence shown here is derived from an EMBL/GenBank/DDBJ whole genome shotgun (WGS) entry which is preliminary data.</text>
</comment>
<protein>
    <submittedName>
        <fullName evidence="1">Uncharacterized protein</fullName>
    </submittedName>
</protein>
<proteinExistence type="predicted"/>
<reference evidence="1 2" key="1">
    <citation type="submission" date="2024-04" db="EMBL/GenBank/DDBJ databases">
        <title>genome sequences of Mucor flavus KT1a and Helicostylum pulchrum KT1b strains isolated from the surface of a dry-aged beef.</title>
        <authorList>
            <person name="Toyotome T."/>
            <person name="Hosono M."/>
            <person name="Torimaru M."/>
            <person name="Fukuda K."/>
            <person name="Mikami N."/>
        </authorList>
    </citation>
    <scope>NUCLEOTIDE SEQUENCE [LARGE SCALE GENOMIC DNA]</scope>
    <source>
        <strain evidence="1 2">KT1a</strain>
    </source>
</reference>
<organism evidence="1 2">
    <name type="scientific">Mucor flavus</name>
    <dbReference type="NCBI Taxonomy" id="439312"/>
    <lineage>
        <taxon>Eukaryota</taxon>
        <taxon>Fungi</taxon>
        <taxon>Fungi incertae sedis</taxon>
        <taxon>Mucoromycota</taxon>
        <taxon>Mucoromycotina</taxon>
        <taxon>Mucoromycetes</taxon>
        <taxon>Mucorales</taxon>
        <taxon>Mucorineae</taxon>
        <taxon>Mucoraceae</taxon>
        <taxon>Mucor</taxon>
    </lineage>
</organism>
<dbReference type="Proteomes" id="UP001473302">
    <property type="component" value="Unassembled WGS sequence"/>
</dbReference>